<organism evidence="2 3">
    <name type="scientific">Arenicella xantha</name>
    <dbReference type="NCBI Taxonomy" id="644221"/>
    <lineage>
        <taxon>Bacteria</taxon>
        <taxon>Pseudomonadati</taxon>
        <taxon>Pseudomonadota</taxon>
        <taxon>Gammaproteobacteria</taxon>
        <taxon>Arenicellales</taxon>
        <taxon>Arenicellaceae</taxon>
        <taxon>Arenicella</taxon>
    </lineage>
</organism>
<sequence>MRYRYTRRAFAQRLCALFLILWTVSSAFAQPVSDDDELLFLPSILAKRAASTPSSVSLCRGFTVNDKQNRPMRSMLKPSAGASYVDAVFGSTITRISDSSQISSGIIKTLYSTIQAWNADESLMILWHRGAGHYLYDGQNYRLLSQLPVSPVDIEELFWSTSNPDLVYYPNGAIGQTVSTAQGPYRLKGNELMSYNVASQQHSVIKDFNAVCPGADAVTAGGDVQMMSYDDDVFGLRCGTKAFSYQRSNDTITLLPIAAGGNAPSVFPSGKLFYHQGHVLNQQLAAVRSFDLASANEHSSVGRLANGNDASTGQCRVLVGQANGYPYTLSGTHISALAHQRPGWAAVSSVGYGDEGDTALEQELYLVNSDPNQAEVCRIAHHRSAARYGLVGYFAEPHPVLSRSGTRVLFNSDWNNSGSVDVYVVELAGYKSRKKN</sequence>
<dbReference type="EMBL" id="QNRT01000001">
    <property type="protein sequence ID" value="RBP52877.1"/>
    <property type="molecule type" value="Genomic_DNA"/>
</dbReference>
<dbReference type="Proteomes" id="UP000253083">
    <property type="component" value="Unassembled WGS sequence"/>
</dbReference>
<gene>
    <name evidence="2" type="ORF">DFR28_101261</name>
</gene>
<dbReference type="InterPro" id="IPR015943">
    <property type="entry name" value="WD40/YVTN_repeat-like_dom_sf"/>
</dbReference>
<dbReference type="AlphaFoldDB" id="A0A395JN25"/>
<reference evidence="2 3" key="1">
    <citation type="submission" date="2018-06" db="EMBL/GenBank/DDBJ databases">
        <title>Genomic Encyclopedia of Type Strains, Phase IV (KMG-IV): sequencing the most valuable type-strain genomes for metagenomic binning, comparative biology and taxonomic classification.</title>
        <authorList>
            <person name="Goeker M."/>
        </authorList>
    </citation>
    <scope>NUCLEOTIDE SEQUENCE [LARGE SCALE GENOMIC DNA]</scope>
    <source>
        <strain evidence="2 3">DSM 24032</strain>
    </source>
</reference>
<feature type="signal peptide" evidence="1">
    <location>
        <begin position="1"/>
        <end position="29"/>
    </location>
</feature>
<accession>A0A395JN25</accession>
<protein>
    <submittedName>
        <fullName evidence="2">Uncharacterized protein</fullName>
    </submittedName>
</protein>
<dbReference type="Gene3D" id="2.130.10.10">
    <property type="entry name" value="YVTN repeat-like/Quinoprotein amine dehydrogenase"/>
    <property type="match status" value="1"/>
</dbReference>
<proteinExistence type="predicted"/>
<keyword evidence="1" id="KW-0732">Signal</keyword>
<dbReference type="InParanoid" id="A0A395JN25"/>
<evidence type="ECO:0000256" key="1">
    <source>
        <dbReference type="SAM" id="SignalP"/>
    </source>
</evidence>
<comment type="caution">
    <text evidence="2">The sequence shown here is derived from an EMBL/GenBank/DDBJ whole genome shotgun (WGS) entry which is preliminary data.</text>
</comment>
<dbReference type="OrthoDB" id="3179827at2"/>
<feature type="chain" id="PRO_5017246471" evidence="1">
    <location>
        <begin position="30"/>
        <end position="436"/>
    </location>
</feature>
<keyword evidence="3" id="KW-1185">Reference proteome</keyword>
<evidence type="ECO:0000313" key="2">
    <source>
        <dbReference type="EMBL" id="RBP52877.1"/>
    </source>
</evidence>
<name>A0A395JN25_9GAMM</name>
<evidence type="ECO:0000313" key="3">
    <source>
        <dbReference type="Proteomes" id="UP000253083"/>
    </source>
</evidence>
<dbReference type="RefSeq" id="WP_147250890.1">
    <property type="nucleotide sequence ID" value="NZ_QNRT01000001.1"/>
</dbReference>